<keyword evidence="2" id="KW-1185">Reference proteome</keyword>
<protein>
    <submittedName>
        <fullName evidence="1">Type II toxin-antitoxin system prevent-host-death family antitoxin</fullName>
    </submittedName>
</protein>
<dbReference type="NCBIfam" id="TIGR01552">
    <property type="entry name" value="phd_fam"/>
    <property type="match status" value="1"/>
</dbReference>
<dbReference type="Proteomes" id="UP001597097">
    <property type="component" value="Unassembled WGS sequence"/>
</dbReference>
<dbReference type="RefSeq" id="WP_219536652.1">
    <property type="nucleotide sequence ID" value="NZ_JAHKRM010000031.1"/>
</dbReference>
<proteinExistence type="predicted"/>
<gene>
    <name evidence="1" type="ORF">ACFSJ0_58585</name>
</gene>
<sequence>MAQAAQDLSTREVRAKLADVINDAAAYGTVTFITSRGRRIAAVVPVAVGEAAIEPADPSDS</sequence>
<evidence type="ECO:0000313" key="1">
    <source>
        <dbReference type="EMBL" id="MFD1546941.1"/>
    </source>
</evidence>
<evidence type="ECO:0000313" key="2">
    <source>
        <dbReference type="Proteomes" id="UP001597097"/>
    </source>
</evidence>
<organism evidence="1 2">
    <name type="scientific">Nonomuraea guangzhouensis</name>
    <dbReference type="NCBI Taxonomy" id="1291555"/>
    <lineage>
        <taxon>Bacteria</taxon>
        <taxon>Bacillati</taxon>
        <taxon>Actinomycetota</taxon>
        <taxon>Actinomycetes</taxon>
        <taxon>Streptosporangiales</taxon>
        <taxon>Streptosporangiaceae</taxon>
        <taxon>Nonomuraea</taxon>
    </lineage>
</organism>
<reference evidence="2" key="1">
    <citation type="journal article" date="2019" name="Int. J. Syst. Evol. Microbiol.">
        <title>The Global Catalogue of Microorganisms (GCM) 10K type strain sequencing project: providing services to taxonomists for standard genome sequencing and annotation.</title>
        <authorList>
            <consortium name="The Broad Institute Genomics Platform"/>
            <consortium name="The Broad Institute Genome Sequencing Center for Infectious Disease"/>
            <person name="Wu L."/>
            <person name="Ma J."/>
        </authorList>
    </citation>
    <scope>NUCLEOTIDE SEQUENCE [LARGE SCALE GENOMIC DNA]</scope>
    <source>
        <strain evidence="2">CGMCC 1.15399</strain>
    </source>
</reference>
<accession>A0ABW4GX69</accession>
<name>A0ABW4GX69_9ACTN</name>
<dbReference type="EMBL" id="JBHUCM010000070">
    <property type="protein sequence ID" value="MFD1546941.1"/>
    <property type="molecule type" value="Genomic_DNA"/>
</dbReference>
<comment type="caution">
    <text evidence="1">The sequence shown here is derived from an EMBL/GenBank/DDBJ whole genome shotgun (WGS) entry which is preliminary data.</text>
</comment>